<reference evidence="2" key="1">
    <citation type="journal article" date="2024" name="Syst. Appl. Microbiol.">
        <title>First single-strain enrichments of Electrothrix cable bacteria, description of E. aestuarii sp. nov. and E. rattekaaiensis sp. nov., and proposal of a cable bacteria taxonomy following the rules of the SeqCode.</title>
        <authorList>
            <person name="Plum-Jensen L.E."/>
            <person name="Schramm A."/>
            <person name="Marshall I.P.G."/>
        </authorList>
    </citation>
    <scope>NUCLEOTIDE SEQUENCE</scope>
    <source>
        <strain evidence="2">Rat1</strain>
    </source>
</reference>
<feature type="chain" id="PRO_5043862994" evidence="1">
    <location>
        <begin position="35"/>
        <end position="352"/>
    </location>
</feature>
<dbReference type="KEGG" id="eaj:Q3M24_14905"/>
<dbReference type="AlphaFoldDB" id="A0AAU8LQ29"/>
<organism evidence="2">
    <name type="scientific">Candidatus Electrothrix aestuarii</name>
    <dbReference type="NCBI Taxonomy" id="3062594"/>
    <lineage>
        <taxon>Bacteria</taxon>
        <taxon>Pseudomonadati</taxon>
        <taxon>Thermodesulfobacteriota</taxon>
        <taxon>Desulfobulbia</taxon>
        <taxon>Desulfobulbales</taxon>
        <taxon>Desulfobulbaceae</taxon>
        <taxon>Candidatus Electrothrix</taxon>
    </lineage>
</organism>
<reference evidence="2" key="2">
    <citation type="submission" date="2024-06" db="EMBL/GenBank/DDBJ databases">
        <authorList>
            <person name="Plum-Jensen L.E."/>
            <person name="Schramm A."/>
            <person name="Marshall I.P.G."/>
        </authorList>
    </citation>
    <scope>NUCLEOTIDE SEQUENCE</scope>
    <source>
        <strain evidence="2">Rat1</strain>
    </source>
</reference>
<protein>
    <submittedName>
        <fullName evidence="2">DUF1176 domain-containing protein</fullName>
    </submittedName>
</protein>
<dbReference type="EMBL" id="CP159373">
    <property type="protein sequence ID" value="XCN71595.1"/>
    <property type="molecule type" value="Genomic_DNA"/>
</dbReference>
<evidence type="ECO:0000256" key="1">
    <source>
        <dbReference type="SAM" id="SignalP"/>
    </source>
</evidence>
<evidence type="ECO:0000313" key="2">
    <source>
        <dbReference type="EMBL" id="XCN71595.1"/>
    </source>
</evidence>
<name>A0AAU8LQ29_9BACT</name>
<feature type="signal peptide" evidence="1">
    <location>
        <begin position="1"/>
        <end position="34"/>
    </location>
</feature>
<sequence>MEGVKDYPTMFRNKTFFQTKIVFLLILLAATVQAETVKGISFEHRDWELACDNTRTCRAAGYQNEGKPVSMLLTRKAGQNTPVSIKLQALLDSSAEEAPQEMRLQVGELIIPEITLKKELPRETATKLLAVMPDAEQATLSKKDQQWQLSLAGIKAVLLKMDEFQGRIDTPGALIKKGKKHEAKVLPPIPQKTLIIPPIPPTTEQDKEVLTALEHFLDQECDKAGLDRENCKRFRTINRVSQDTLLVSQPAWQAAYNMGLSFWLINDKPPYDPRPAQSAADTEAGASDYEQGFLSSANKGRGMGDCWYSVSWVWTGKAFEKAEEGSTGMCKGFPGGAWELPTTVSKIINKNE</sequence>
<keyword evidence="1" id="KW-0732">Signal</keyword>
<gene>
    <name evidence="2" type="ORF">Q3M24_14905</name>
</gene>
<dbReference type="Pfam" id="PF06674">
    <property type="entry name" value="DUF1176"/>
    <property type="match status" value="1"/>
</dbReference>
<proteinExistence type="predicted"/>
<accession>A0AAU8LQ29</accession>
<dbReference type="InterPro" id="IPR009560">
    <property type="entry name" value="DUF1176"/>
</dbReference>